<dbReference type="Proteomes" id="UP000676336">
    <property type="component" value="Unassembled WGS sequence"/>
</dbReference>
<dbReference type="EMBL" id="CAJOBI010163060">
    <property type="protein sequence ID" value="CAF4859008.1"/>
    <property type="molecule type" value="Genomic_DNA"/>
</dbReference>
<comment type="caution">
    <text evidence="1">The sequence shown here is derived from an EMBL/GenBank/DDBJ whole genome shotgun (WGS) entry which is preliminary data.</text>
</comment>
<sequence length="43" mass="5019">MEFNQTLPWIKLDPKLNSNESNCSRDIALLTRDLVSKQTWALK</sequence>
<accession>A0A8S3BU27</accession>
<dbReference type="AlphaFoldDB" id="A0A8S3BU27"/>
<organism evidence="1 2">
    <name type="scientific">Rotaria magnacalcarata</name>
    <dbReference type="NCBI Taxonomy" id="392030"/>
    <lineage>
        <taxon>Eukaryota</taxon>
        <taxon>Metazoa</taxon>
        <taxon>Spiralia</taxon>
        <taxon>Gnathifera</taxon>
        <taxon>Rotifera</taxon>
        <taxon>Eurotatoria</taxon>
        <taxon>Bdelloidea</taxon>
        <taxon>Philodinida</taxon>
        <taxon>Philodinidae</taxon>
        <taxon>Rotaria</taxon>
    </lineage>
</organism>
<reference evidence="1" key="1">
    <citation type="submission" date="2021-02" db="EMBL/GenBank/DDBJ databases">
        <authorList>
            <person name="Nowell W R."/>
        </authorList>
    </citation>
    <scope>NUCLEOTIDE SEQUENCE</scope>
</reference>
<feature type="non-terminal residue" evidence="1">
    <location>
        <position position="43"/>
    </location>
</feature>
<protein>
    <submittedName>
        <fullName evidence="1">Uncharacterized protein</fullName>
    </submittedName>
</protein>
<gene>
    <name evidence="1" type="ORF">SMN809_LOCUS49761</name>
</gene>
<name>A0A8S3BU27_9BILA</name>
<proteinExistence type="predicted"/>
<evidence type="ECO:0000313" key="1">
    <source>
        <dbReference type="EMBL" id="CAF4859008.1"/>
    </source>
</evidence>
<evidence type="ECO:0000313" key="2">
    <source>
        <dbReference type="Proteomes" id="UP000676336"/>
    </source>
</evidence>